<dbReference type="GO" id="GO:0006749">
    <property type="term" value="P:glutathione metabolic process"/>
    <property type="evidence" value="ECO:0007669"/>
    <property type="project" value="InterPro"/>
</dbReference>
<dbReference type="GO" id="GO:0005739">
    <property type="term" value="C:mitochondrion"/>
    <property type="evidence" value="ECO:0007669"/>
    <property type="project" value="UniProtKB-SubCell"/>
</dbReference>
<dbReference type="PANTHER" id="PTHR47042">
    <property type="entry name" value="C2 DOMAIN-CONTAINING PROTEIN-LIKE"/>
    <property type="match status" value="1"/>
</dbReference>
<dbReference type="InterPro" id="IPR000008">
    <property type="entry name" value="C2_dom"/>
</dbReference>
<evidence type="ECO:0000256" key="7">
    <source>
        <dbReference type="ARBA" id="ARBA00022946"/>
    </source>
</evidence>
<evidence type="ECO:0000259" key="22">
    <source>
        <dbReference type="PROSITE" id="PS51847"/>
    </source>
</evidence>
<dbReference type="Pfam" id="PF00168">
    <property type="entry name" value="C2"/>
    <property type="match status" value="1"/>
</dbReference>
<comment type="caution">
    <text evidence="23">The sequence shown here is derived from an EMBL/GenBank/DDBJ whole genome shotgun (WGS) entry which is preliminary data.</text>
</comment>
<dbReference type="CDD" id="cd00030">
    <property type="entry name" value="C2"/>
    <property type="match status" value="1"/>
</dbReference>
<feature type="compositionally biased region" description="Low complexity" evidence="19">
    <location>
        <begin position="652"/>
        <end position="680"/>
    </location>
</feature>
<name>A0A1R3JCR9_9ROSI</name>
<dbReference type="InterPro" id="IPR036866">
    <property type="entry name" value="RibonucZ/Hydroxyglut_hydro"/>
</dbReference>
<feature type="domain" description="C2" evidence="21">
    <location>
        <begin position="270"/>
        <end position="384"/>
    </location>
</feature>
<feature type="region of interest" description="Disordered" evidence="19">
    <location>
        <begin position="582"/>
        <end position="688"/>
    </location>
</feature>
<dbReference type="STRING" id="93759.A0A1R3JCR9"/>
<evidence type="ECO:0000256" key="2">
    <source>
        <dbReference type="ARBA" id="ARBA00004173"/>
    </source>
</evidence>
<feature type="compositionally biased region" description="Low complexity" evidence="19">
    <location>
        <begin position="593"/>
        <end position="605"/>
    </location>
</feature>
<comment type="subcellular location">
    <subcellularLocation>
        <location evidence="3">Membrane</location>
    </subcellularLocation>
    <subcellularLocation>
        <location evidence="2">Mitochondrion</location>
    </subcellularLocation>
</comment>
<evidence type="ECO:0000256" key="17">
    <source>
        <dbReference type="ARBA" id="ARBA00066686"/>
    </source>
</evidence>
<dbReference type="SUPFAM" id="SSF56281">
    <property type="entry name" value="Metallo-hydrolase/oxidoreductase"/>
    <property type="match status" value="1"/>
</dbReference>
<evidence type="ECO:0000313" key="24">
    <source>
        <dbReference type="Proteomes" id="UP000187203"/>
    </source>
</evidence>
<dbReference type="PROSITE" id="PS51847">
    <property type="entry name" value="SMP"/>
    <property type="match status" value="1"/>
</dbReference>
<dbReference type="GO" id="GO:0006869">
    <property type="term" value="P:lipid transport"/>
    <property type="evidence" value="ECO:0007669"/>
    <property type="project" value="UniProtKB-KW"/>
</dbReference>
<dbReference type="PANTHER" id="PTHR47042:SF4">
    <property type="entry name" value="OS02G0313700 PROTEIN"/>
    <property type="match status" value="1"/>
</dbReference>
<feature type="region of interest" description="Disordered" evidence="19">
    <location>
        <begin position="466"/>
        <end position="559"/>
    </location>
</feature>
<comment type="similarity">
    <text evidence="4">Belongs to the metallo-beta-lactamase superfamily. Glyoxalase II family.</text>
</comment>
<dbReference type="InterPro" id="IPR044528">
    <property type="entry name" value="POD-like_MBL-fold"/>
</dbReference>
<feature type="domain" description="SMP-LTD" evidence="22">
    <location>
        <begin position="71"/>
        <end position="265"/>
    </location>
</feature>
<evidence type="ECO:0000256" key="18">
    <source>
        <dbReference type="ARBA" id="ARBA00077964"/>
    </source>
</evidence>
<evidence type="ECO:0000256" key="6">
    <source>
        <dbReference type="ARBA" id="ARBA00022723"/>
    </source>
</evidence>
<dbReference type="EC" id="1.13.11.18" evidence="17"/>
<keyword evidence="12" id="KW-0445">Lipid transport</keyword>
<keyword evidence="11" id="KW-0408">Iron</keyword>
<dbReference type="Proteomes" id="UP000187203">
    <property type="component" value="Unassembled WGS sequence"/>
</dbReference>
<dbReference type="Gene3D" id="3.60.15.10">
    <property type="entry name" value="Ribonuclease Z/Hydroxyacylglutathione hydrolase-like"/>
    <property type="match status" value="1"/>
</dbReference>
<evidence type="ECO:0000256" key="13">
    <source>
        <dbReference type="ARBA" id="ARBA00023121"/>
    </source>
</evidence>
<dbReference type="GO" id="GO:0016020">
    <property type="term" value="C:membrane"/>
    <property type="evidence" value="ECO:0007669"/>
    <property type="project" value="UniProtKB-SubCell"/>
</dbReference>
<feature type="region of interest" description="Disordered" evidence="19">
    <location>
        <begin position="429"/>
        <end position="450"/>
    </location>
</feature>
<proteinExistence type="inferred from homology"/>
<keyword evidence="20" id="KW-0812">Transmembrane</keyword>
<evidence type="ECO:0000256" key="19">
    <source>
        <dbReference type="SAM" id="MobiDB-lite"/>
    </source>
</evidence>
<evidence type="ECO:0000256" key="3">
    <source>
        <dbReference type="ARBA" id="ARBA00004370"/>
    </source>
</evidence>
<keyword evidence="7" id="KW-0809">Transit peptide</keyword>
<evidence type="ECO:0000313" key="23">
    <source>
        <dbReference type="EMBL" id="OMO92632.1"/>
    </source>
</evidence>
<protein>
    <recommendedName>
        <fullName evidence="17">persulfide dioxygenase</fullName>
        <ecNumber evidence="17">1.13.11.18</ecNumber>
    </recommendedName>
    <alternativeName>
        <fullName evidence="18">Sulfur dioxygenase ETHE1</fullName>
    </alternativeName>
</protein>
<keyword evidence="5" id="KW-0813">Transport</keyword>
<dbReference type="GO" id="GO:0046872">
    <property type="term" value="F:metal ion binding"/>
    <property type="evidence" value="ECO:0007669"/>
    <property type="project" value="UniProtKB-KW"/>
</dbReference>
<dbReference type="FunFam" id="3.60.15.10:FF:000013">
    <property type="entry name" value="Persulfide dioxygenase ETHE1, mitochondrial"/>
    <property type="match status" value="1"/>
</dbReference>
<reference evidence="24" key="1">
    <citation type="submission" date="2013-09" db="EMBL/GenBank/DDBJ databases">
        <title>Corchorus olitorius genome sequencing.</title>
        <authorList>
            <person name="Alam M."/>
            <person name="Haque M.S."/>
            <person name="Islam M.S."/>
            <person name="Emdad E.M."/>
            <person name="Islam M.M."/>
            <person name="Ahmed B."/>
            <person name="Halim A."/>
            <person name="Hossen Q.M.M."/>
            <person name="Hossain M.Z."/>
            <person name="Ahmed R."/>
            <person name="Khan M.M."/>
            <person name="Islam R."/>
            <person name="Rashid M.M."/>
            <person name="Khan S.A."/>
            <person name="Rahman M.S."/>
            <person name="Alam M."/>
            <person name="Yahiya A.S."/>
            <person name="Khan M.S."/>
            <person name="Azam M.S."/>
            <person name="Haque T."/>
            <person name="Lashkar M.Z.H."/>
            <person name="Akhand A.I."/>
            <person name="Morshed G."/>
            <person name="Roy S."/>
            <person name="Uddin K.S."/>
            <person name="Rabeya T."/>
            <person name="Hossain A.S."/>
            <person name="Chowdhury A."/>
            <person name="Snigdha A.R."/>
            <person name="Mortoza M.S."/>
            <person name="Matin S.A."/>
            <person name="Hoque S.M.E."/>
            <person name="Islam M.K."/>
            <person name="Roy D.K."/>
            <person name="Haider R."/>
            <person name="Moosa M.M."/>
            <person name="Elias S.M."/>
            <person name="Hasan A.M."/>
            <person name="Jahan S."/>
            <person name="Shafiuddin M."/>
            <person name="Mahmood N."/>
            <person name="Shommy N.S."/>
        </authorList>
    </citation>
    <scope>NUCLEOTIDE SEQUENCE [LARGE SCALE GENOMIC DNA]</scope>
    <source>
        <strain evidence="24">cv. O-4</strain>
    </source>
</reference>
<dbReference type="OrthoDB" id="270970at2759"/>
<dbReference type="SUPFAM" id="SSF49562">
    <property type="entry name" value="C2 domain (Calcium/lipid-binding domain, CaLB)"/>
    <property type="match status" value="1"/>
</dbReference>
<comment type="cofactor">
    <cofactor evidence="1">
        <name>Fe(2+)</name>
        <dbReference type="ChEBI" id="CHEBI:29033"/>
    </cofactor>
</comment>
<evidence type="ECO:0000256" key="14">
    <source>
        <dbReference type="ARBA" id="ARBA00023128"/>
    </source>
</evidence>
<dbReference type="InterPro" id="IPR035892">
    <property type="entry name" value="C2_domain_sf"/>
</dbReference>
<keyword evidence="13" id="KW-0446">Lipid-binding</keyword>
<keyword evidence="20" id="KW-1133">Transmembrane helix</keyword>
<evidence type="ECO:0000256" key="20">
    <source>
        <dbReference type="SAM" id="Phobius"/>
    </source>
</evidence>
<dbReference type="InterPro" id="IPR031468">
    <property type="entry name" value="SMP_LBD"/>
</dbReference>
<keyword evidence="6" id="KW-0479">Metal-binding</keyword>
<keyword evidence="24" id="KW-1185">Reference proteome</keyword>
<keyword evidence="8" id="KW-0223">Dioxygenase</keyword>
<keyword evidence="10" id="KW-0560">Oxidoreductase</keyword>
<dbReference type="EMBL" id="AWUE01016341">
    <property type="protein sequence ID" value="OMO92632.1"/>
    <property type="molecule type" value="Genomic_DNA"/>
</dbReference>
<feature type="transmembrane region" description="Helical" evidence="20">
    <location>
        <begin position="7"/>
        <end position="25"/>
    </location>
</feature>
<feature type="region of interest" description="Disordered" evidence="19">
    <location>
        <begin position="707"/>
        <end position="744"/>
    </location>
</feature>
<dbReference type="GO" id="GO:0008289">
    <property type="term" value="F:lipid binding"/>
    <property type="evidence" value="ECO:0007669"/>
    <property type="project" value="UniProtKB-KW"/>
</dbReference>
<evidence type="ECO:0000256" key="12">
    <source>
        <dbReference type="ARBA" id="ARBA00023055"/>
    </source>
</evidence>
<evidence type="ECO:0000256" key="5">
    <source>
        <dbReference type="ARBA" id="ARBA00022448"/>
    </source>
</evidence>
<dbReference type="AlphaFoldDB" id="A0A1R3JCR9"/>
<evidence type="ECO:0000256" key="11">
    <source>
        <dbReference type="ARBA" id="ARBA00023004"/>
    </source>
</evidence>
<keyword evidence="14" id="KW-0496">Mitochondrion</keyword>
<dbReference type="Gene3D" id="2.60.40.150">
    <property type="entry name" value="C2 domain"/>
    <property type="match status" value="1"/>
</dbReference>
<evidence type="ECO:0000256" key="16">
    <source>
        <dbReference type="ARBA" id="ARBA00050990"/>
    </source>
</evidence>
<keyword evidence="9" id="KW-0007">Acetylation</keyword>
<accession>A0A1R3JCR9</accession>
<evidence type="ECO:0000256" key="15">
    <source>
        <dbReference type="ARBA" id="ARBA00023136"/>
    </source>
</evidence>
<sequence length="1016" mass="112718">MDLMEISIMHHVGIVLMFLWMLSYFNLCHPVAYFVSLIYLYLVHETYVLRLRKKLQFEEKRQSYRRRVLTESESVRWLNHAVEKIWPICMEQIASQKILLPIIPWFLEKYKPWTAKKAVFQHLYLGRSPPLITEIRVLRQGSDDDHLVLELGLNFLTADDMSAILAVQLRKRLGFGMWAKMHITGMHVEGKVLVGVKFLRHWPFLGRLRICFAEPPYFQMTAKPLSTHGLDVTELPGIAGWLDKLLSIAFEQTLVEPNMLVVDVEKFVSPQPGNWFSVDEKQPIAHAKVEVIEASDMKPSDLNGLADPYVKGQLGPYRFRTKIQKKTLSPKWQEEFMIPICSWEAPNVLLIEVCDKDHFVDDTLGKCQVIIGDYRSGQRHDMWLPLKNVKIGRLHLAITVLEDKPKGNDHAADGEPINEEDIENSFASKAADKGSPSPMSPKKSPTLTDHFEPINVEGQQETGIWVQHPGSEVTQTWEPRKGRARSLETQVQGVPNDSFGSTVSVASGSPKSDRSSADDNPDAKNQGNRVKRGIRKLSSVFQRSPRNEDHSGSLAEVVESPRVNLRAVNEKEAMVKFVVEDSLSAPSSDKVSNEGSLSPESPESPNRMKGMAKSILKHAGRSARGIKHALSRKGSRKNRDLSAVSEKDLSIESDSSIDESSSSPRLKSVPVVSNSMSSSSGIDDTQDAQEHVQAVNAVNVAAQVEDTNVEGPNKPDDDEVSSSASIKLGDGAIESPEAPKPSEGNLECEKKIISFALRSQMESYTTSSQSSPKLLFRQLFEKESSTYTYLLADSSHPDKPAVLIDPVDKTVDRDLSLAKDLGLKLIYAMNTHVHADHVTGTGLIKGKVPGVKSVISKASGSKADVFVEPGDKICFGNLFLEVRATPGHTVGCVTYVTGDGPDQPQPRMAFTGDALLIRGCGRTDFQGGSSQQLYKSVHSQIFTLPKETLLYPAHDYKGFTVTTVGEEMLYNPRLTKDEETFKGIMENLNLPYPKMIDVAVPANMVCGLQDLASNAS</sequence>
<evidence type="ECO:0000259" key="21">
    <source>
        <dbReference type="PROSITE" id="PS50004"/>
    </source>
</evidence>
<evidence type="ECO:0000256" key="10">
    <source>
        <dbReference type="ARBA" id="ARBA00023002"/>
    </source>
</evidence>
<feature type="compositionally biased region" description="Basic and acidic residues" evidence="19">
    <location>
        <begin position="637"/>
        <end position="650"/>
    </location>
</feature>
<dbReference type="InterPro" id="IPR001279">
    <property type="entry name" value="Metallo-B-lactamas"/>
</dbReference>
<comment type="catalytic activity">
    <reaction evidence="16">
        <text>S-sulfanylglutathione + O2 + H2O = sulfite + glutathione + 2 H(+)</text>
        <dbReference type="Rhea" id="RHEA:12981"/>
        <dbReference type="ChEBI" id="CHEBI:15377"/>
        <dbReference type="ChEBI" id="CHEBI:15378"/>
        <dbReference type="ChEBI" id="CHEBI:15379"/>
        <dbReference type="ChEBI" id="CHEBI:17359"/>
        <dbReference type="ChEBI" id="CHEBI:57925"/>
        <dbReference type="ChEBI" id="CHEBI:58905"/>
        <dbReference type="EC" id="1.13.11.18"/>
    </reaction>
</comment>
<evidence type="ECO:0000256" key="8">
    <source>
        <dbReference type="ARBA" id="ARBA00022964"/>
    </source>
</evidence>
<dbReference type="InterPro" id="IPR052847">
    <property type="entry name" value="Ext_Synaptotagmin/KAHRP-like"/>
</dbReference>
<gene>
    <name evidence="23" type="ORF">COLO4_17437</name>
</gene>
<organism evidence="23 24">
    <name type="scientific">Corchorus olitorius</name>
    <dbReference type="NCBI Taxonomy" id="93759"/>
    <lineage>
        <taxon>Eukaryota</taxon>
        <taxon>Viridiplantae</taxon>
        <taxon>Streptophyta</taxon>
        <taxon>Embryophyta</taxon>
        <taxon>Tracheophyta</taxon>
        <taxon>Spermatophyta</taxon>
        <taxon>Magnoliopsida</taxon>
        <taxon>eudicotyledons</taxon>
        <taxon>Gunneridae</taxon>
        <taxon>Pentapetalae</taxon>
        <taxon>rosids</taxon>
        <taxon>malvids</taxon>
        <taxon>Malvales</taxon>
        <taxon>Malvaceae</taxon>
        <taxon>Grewioideae</taxon>
        <taxon>Apeibeae</taxon>
        <taxon>Corchorus</taxon>
    </lineage>
</organism>
<dbReference type="SMART" id="SM00239">
    <property type="entry name" value="C2"/>
    <property type="match status" value="1"/>
</dbReference>
<feature type="compositionally biased region" description="Polar residues" evidence="19">
    <location>
        <begin position="487"/>
        <end position="510"/>
    </location>
</feature>
<evidence type="ECO:0000256" key="9">
    <source>
        <dbReference type="ARBA" id="ARBA00022990"/>
    </source>
</evidence>
<keyword evidence="15 20" id="KW-0472">Membrane</keyword>
<dbReference type="CDD" id="cd21669">
    <property type="entry name" value="SMP_SF"/>
    <property type="match status" value="1"/>
</dbReference>
<evidence type="ECO:0000256" key="4">
    <source>
        <dbReference type="ARBA" id="ARBA00006759"/>
    </source>
</evidence>
<dbReference type="Pfam" id="PF00753">
    <property type="entry name" value="Lactamase_B"/>
    <property type="match status" value="1"/>
</dbReference>
<dbReference type="GO" id="GO:0050313">
    <property type="term" value="F:sulfur dioxygenase activity"/>
    <property type="evidence" value="ECO:0007669"/>
    <property type="project" value="UniProtKB-EC"/>
</dbReference>
<dbReference type="PROSITE" id="PS50004">
    <property type="entry name" value="C2"/>
    <property type="match status" value="1"/>
</dbReference>
<evidence type="ECO:0000256" key="1">
    <source>
        <dbReference type="ARBA" id="ARBA00001954"/>
    </source>
</evidence>
<feature type="compositionally biased region" description="Basic residues" evidence="19">
    <location>
        <begin position="615"/>
        <end position="636"/>
    </location>
</feature>
<dbReference type="SMART" id="SM00849">
    <property type="entry name" value="Lactamase_B"/>
    <property type="match status" value="1"/>
</dbReference>
<dbReference type="CDD" id="cd07724">
    <property type="entry name" value="POD-like_MBL-fold"/>
    <property type="match status" value="1"/>
</dbReference>
<feature type="compositionally biased region" description="Low complexity" evidence="19">
    <location>
        <begin position="435"/>
        <end position="445"/>
    </location>
</feature>